<keyword evidence="2" id="KW-1185">Reference proteome</keyword>
<dbReference type="Gene3D" id="1.20.1440.60">
    <property type="entry name" value="23S rRNA-intervening sequence"/>
    <property type="match status" value="1"/>
</dbReference>
<dbReference type="PIRSF" id="PIRSF035652">
    <property type="entry name" value="CHP02436"/>
    <property type="match status" value="1"/>
</dbReference>
<name>A0A512L7P8_9PROT</name>
<evidence type="ECO:0000313" key="1">
    <source>
        <dbReference type="EMBL" id="GEP30487.1"/>
    </source>
</evidence>
<accession>A0A512L7P8</accession>
<dbReference type="RefSeq" id="WP_147072596.1">
    <property type="nucleotide sequence ID" value="NZ_AP021884.1"/>
</dbReference>
<dbReference type="InterPro" id="IPR012657">
    <property type="entry name" value="23S_rRNA-intervening_sequence"/>
</dbReference>
<organism evidence="1 2">
    <name type="scientific">Sulfuriferula plumbiphila</name>
    <dbReference type="NCBI Taxonomy" id="171865"/>
    <lineage>
        <taxon>Bacteria</taxon>
        <taxon>Pseudomonadati</taxon>
        <taxon>Pseudomonadota</taxon>
        <taxon>Betaproteobacteria</taxon>
        <taxon>Nitrosomonadales</taxon>
        <taxon>Sulfuricellaceae</taxon>
        <taxon>Sulfuriferula</taxon>
    </lineage>
</organism>
<gene>
    <name evidence="1" type="ORF">TPL01_16250</name>
</gene>
<reference evidence="1 2" key="1">
    <citation type="submission" date="2019-07" db="EMBL/GenBank/DDBJ databases">
        <title>Whole genome shotgun sequence of Thiobacillus plumbophilus NBRC 107929.</title>
        <authorList>
            <person name="Hosoyama A."/>
            <person name="Uohara A."/>
            <person name="Ohji S."/>
            <person name="Ichikawa N."/>
        </authorList>
    </citation>
    <scope>NUCLEOTIDE SEQUENCE [LARGE SCALE GENOMIC DNA]</scope>
    <source>
        <strain evidence="1 2">NBRC 107929</strain>
    </source>
</reference>
<dbReference type="PANTHER" id="PTHR38471">
    <property type="entry name" value="FOUR HELIX BUNDLE PROTEIN"/>
    <property type="match status" value="1"/>
</dbReference>
<dbReference type="NCBIfam" id="TIGR02436">
    <property type="entry name" value="four helix bundle protein"/>
    <property type="match status" value="1"/>
</dbReference>
<dbReference type="EMBL" id="BKAD01000014">
    <property type="protein sequence ID" value="GEP30487.1"/>
    <property type="molecule type" value="Genomic_DNA"/>
</dbReference>
<comment type="caution">
    <text evidence="1">The sequence shown here is derived from an EMBL/GenBank/DDBJ whole genome shotgun (WGS) entry which is preliminary data.</text>
</comment>
<dbReference type="OrthoDB" id="285993at2"/>
<protein>
    <submittedName>
        <fullName evidence="1">Four helix bundle protein</fullName>
    </submittedName>
</protein>
<sequence>MAVKRDLDERLLVYGATIIKLVESLPSTIAGRRIGDQLLRSGTSVGTNFEEAQGAESKNDFAHKLQIALKELRESNYWLRLLAKTEMLPQETLVVVIGESAQLKAILSKSVATVKGTAKTKGIEK</sequence>
<dbReference type="Pfam" id="PF05635">
    <property type="entry name" value="23S_rRNA_IVP"/>
    <property type="match status" value="1"/>
</dbReference>
<evidence type="ECO:0000313" key="2">
    <source>
        <dbReference type="Proteomes" id="UP000321337"/>
    </source>
</evidence>
<dbReference type="SUPFAM" id="SSF158446">
    <property type="entry name" value="IVS-encoded protein-like"/>
    <property type="match status" value="1"/>
</dbReference>
<proteinExistence type="predicted"/>
<dbReference type="InterPro" id="IPR036583">
    <property type="entry name" value="23S_rRNA_IVS_sf"/>
</dbReference>
<dbReference type="AlphaFoldDB" id="A0A512L7P8"/>
<dbReference type="Proteomes" id="UP000321337">
    <property type="component" value="Unassembled WGS sequence"/>
</dbReference>
<dbReference type="PANTHER" id="PTHR38471:SF2">
    <property type="entry name" value="FOUR HELIX BUNDLE PROTEIN"/>
    <property type="match status" value="1"/>
</dbReference>